<evidence type="ECO:0000313" key="4">
    <source>
        <dbReference type="Proteomes" id="UP000250043"/>
    </source>
</evidence>
<reference evidence="3 4" key="1">
    <citation type="submission" date="2016-07" db="EMBL/GenBank/DDBJ databases">
        <title>Draft genome of the white-rot fungus Obba rivulosa 3A-2.</title>
        <authorList>
            <consortium name="DOE Joint Genome Institute"/>
            <person name="Miettinen O."/>
            <person name="Riley R."/>
            <person name="Acob R."/>
            <person name="Barry K."/>
            <person name="Cullen D."/>
            <person name="De Vries R."/>
            <person name="Hainaut M."/>
            <person name="Hatakka A."/>
            <person name="Henrissat B."/>
            <person name="Hilden K."/>
            <person name="Kuo R."/>
            <person name="Labutti K."/>
            <person name="Lipzen A."/>
            <person name="Makela M.R."/>
            <person name="Sandor L."/>
            <person name="Spatafora J.W."/>
            <person name="Grigoriev I.V."/>
            <person name="Hibbett D.S."/>
        </authorList>
    </citation>
    <scope>NUCLEOTIDE SEQUENCE [LARGE SCALE GENOMIC DNA]</scope>
    <source>
        <strain evidence="3 4">3A-2</strain>
    </source>
</reference>
<dbReference type="AlphaFoldDB" id="A0A8E2DUB4"/>
<feature type="transmembrane region" description="Helical" evidence="2">
    <location>
        <begin position="209"/>
        <end position="232"/>
    </location>
</feature>
<proteinExistence type="predicted"/>
<feature type="transmembrane region" description="Helical" evidence="2">
    <location>
        <begin position="238"/>
        <end position="258"/>
    </location>
</feature>
<keyword evidence="2" id="KW-0472">Membrane</keyword>
<keyword evidence="2" id="KW-0812">Transmembrane</keyword>
<dbReference type="Proteomes" id="UP000250043">
    <property type="component" value="Unassembled WGS sequence"/>
</dbReference>
<keyword evidence="4" id="KW-1185">Reference proteome</keyword>
<feature type="transmembrane region" description="Helical" evidence="2">
    <location>
        <begin position="17"/>
        <end position="34"/>
    </location>
</feature>
<sequence length="334" mass="37023">MALNLDKAAVISTTIESILYGFSLFMFGLTVKVLLDRPSSRQINRLLLTVSCLLFIFSTMHMAIDVKRIENGLVTDRDTFPGGPIAFFAQPGEFTFVFKNAVYTAQTLTGDGILIYRCYVVWQSFWVVAFPTVVWFAVLTTGIMAVYSCSLVPLSSSGSVFVKSVGQWIAAFYSLTLAANLVTTCLLAYKIWQLDKRVAHVRQRSRMPIVHIVMDAGALYSMMLISALACFVNESNGQYIVLDMVTPIISITFYMVILRVGMTTARLHSAQGTIHADSLRSHPGNSARQSYHLNPLKVHITQLTEHDRSRSSAEMVADDYTSLEDKGQGSTQAV</sequence>
<evidence type="ECO:0000313" key="3">
    <source>
        <dbReference type="EMBL" id="OCH95940.1"/>
    </source>
</evidence>
<feature type="transmembrane region" description="Helical" evidence="2">
    <location>
        <begin position="126"/>
        <end position="148"/>
    </location>
</feature>
<gene>
    <name evidence="3" type="ORF">OBBRIDRAFT_809485</name>
</gene>
<organism evidence="3 4">
    <name type="scientific">Obba rivulosa</name>
    <dbReference type="NCBI Taxonomy" id="1052685"/>
    <lineage>
        <taxon>Eukaryota</taxon>
        <taxon>Fungi</taxon>
        <taxon>Dikarya</taxon>
        <taxon>Basidiomycota</taxon>
        <taxon>Agaricomycotina</taxon>
        <taxon>Agaricomycetes</taxon>
        <taxon>Polyporales</taxon>
        <taxon>Gelatoporiaceae</taxon>
        <taxon>Obba</taxon>
    </lineage>
</organism>
<accession>A0A8E2DUB4</accession>
<feature type="transmembrane region" description="Helical" evidence="2">
    <location>
        <begin position="46"/>
        <end position="64"/>
    </location>
</feature>
<evidence type="ECO:0000256" key="2">
    <source>
        <dbReference type="SAM" id="Phobius"/>
    </source>
</evidence>
<keyword evidence="2" id="KW-1133">Transmembrane helix</keyword>
<name>A0A8E2DUB4_9APHY</name>
<feature type="transmembrane region" description="Helical" evidence="2">
    <location>
        <begin position="168"/>
        <end position="189"/>
    </location>
</feature>
<feature type="region of interest" description="Disordered" evidence="1">
    <location>
        <begin position="304"/>
        <end position="334"/>
    </location>
</feature>
<protein>
    <submittedName>
        <fullName evidence="3">Uncharacterized protein</fullName>
    </submittedName>
</protein>
<evidence type="ECO:0000256" key="1">
    <source>
        <dbReference type="SAM" id="MobiDB-lite"/>
    </source>
</evidence>
<dbReference type="EMBL" id="KV722333">
    <property type="protein sequence ID" value="OCH95940.1"/>
    <property type="molecule type" value="Genomic_DNA"/>
</dbReference>
<dbReference type="OrthoDB" id="3354175at2759"/>